<dbReference type="RefSeq" id="WP_249972874.1">
    <property type="nucleotide sequence ID" value="NZ_JAMFLZ010000003.1"/>
</dbReference>
<accession>A0ABT0QDR1</accession>
<evidence type="ECO:0000313" key="1">
    <source>
        <dbReference type="EMBL" id="MCL6295132.1"/>
    </source>
</evidence>
<dbReference type="InterPro" id="IPR010281">
    <property type="entry name" value="DUF885"/>
</dbReference>
<dbReference type="PANTHER" id="PTHR33361">
    <property type="entry name" value="GLR0591 PROTEIN"/>
    <property type="match status" value="1"/>
</dbReference>
<dbReference type="Pfam" id="PF05960">
    <property type="entry name" value="DUF885"/>
    <property type="match status" value="1"/>
</dbReference>
<protein>
    <submittedName>
        <fullName evidence="1">DUF885 domain-containing protein</fullName>
    </submittedName>
</protein>
<keyword evidence="2" id="KW-1185">Reference proteome</keyword>
<organism evidence="1 2">
    <name type="scientific">Jejuia spongiicola</name>
    <dbReference type="NCBI Taxonomy" id="2942207"/>
    <lineage>
        <taxon>Bacteria</taxon>
        <taxon>Pseudomonadati</taxon>
        <taxon>Bacteroidota</taxon>
        <taxon>Flavobacteriia</taxon>
        <taxon>Flavobacteriales</taxon>
        <taxon>Flavobacteriaceae</taxon>
        <taxon>Jejuia</taxon>
    </lineage>
</organism>
<sequence>MKKIIFVFSILLIIVSCKKENEAKDLTEKASEAFANLLEQYNEEGFELNPVNATNAGDYRFNDKFPNFLSDRYKTKKKDYYNKFKQALHEIDDSKLSETEKMSKSVLEWDCNINLEAMSFKKDLMPIDQMWSKNLDFNQLAGGTNAQPFKTVQDYKDWLIRVDAYLIWLNSAIDQMKKGMESDYVLPASLIVKVIPQFEVLADSNVENHLYFSPAKSFPESFTDEERKELTEAYTNMVANKVVPAHKKITEFLRDEYLALGRTSSGINATPLGDDYYAHQIKKYTTTNMTADEIHELGLSEVARIRSEMEKIKKEIGFEGDLNAFFSHVRTNKRLMPFTERSQVIAFYDSIHEVMKPQINKLFKKLPKTPFEVRRTEPFREKSAAANYNAGSLDGTRPGIFYTPIPYVEKYNIFDKEDLFLHEAIPGHHFQISLAQESKELPDFRKTLWYSAYGEGWALYTESMGKELGLYKDPYQYFGMLSNEIHRAIRLVVDTGLHAKGWTREQAIEYSLNNEAESESAITSEIERYMANPGQALSYKIGQLKIRELRSRAQEKLGEKFDIREFHNQVLETGCIPLQLLESKIDSWVEASK</sequence>
<evidence type="ECO:0000313" key="2">
    <source>
        <dbReference type="Proteomes" id="UP001165381"/>
    </source>
</evidence>
<reference evidence="1" key="1">
    <citation type="submission" date="2022-05" db="EMBL/GenBank/DDBJ databases">
        <authorList>
            <person name="Park J.-S."/>
        </authorList>
    </citation>
    <scope>NUCLEOTIDE SEQUENCE</scope>
    <source>
        <strain evidence="1">2012CJ34-3</strain>
    </source>
</reference>
<dbReference type="Proteomes" id="UP001165381">
    <property type="component" value="Unassembled WGS sequence"/>
</dbReference>
<proteinExistence type="predicted"/>
<name>A0ABT0QDR1_9FLAO</name>
<comment type="caution">
    <text evidence="1">The sequence shown here is derived from an EMBL/GenBank/DDBJ whole genome shotgun (WGS) entry which is preliminary data.</text>
</comment>
<dbReference type="PROSITE" id="PS51257">
    <property type="entry name" value="PROKAR_LIPOPROTEIN"/>
    <property type="match status" value="1"/>
</dbReference>
<dbReference type="EMBL" id="JAMFLZ010000003">
    <property type="protein sequence ID" value="MCL6295132.1"/>
    <property type="molecule type" value="Genomic_DNA"/>
</dbReference>
<dbReference type="PANTHER" id="PTHR33361:SF16">
    <property type="entry name" value="DUF885 DOMAIN-CONTAINING PROTEIN"/>
    <property type="match status" value="1"/>
</dbReference>
<gene>
    <name evidence="1" type="ORF">M3P09_09015</name>
</gene>